<keyword evidence="1" id="KW-0472">Membrane</keyword>
<evidence type="ECO:0000313" key="3">
    <source>
        <dbReference type="EMBL" id="OWA51007.1"/>
    </source>
</evidence>
<evidence type="ECO:0000256" key="1">
    <source>
        <dbReference type="SAM" id="Phobius"/>
    </source>
</evidence>
<dbReference type="AlphaFoldDB" id="A0A9X6RKK4"/>
<evidence type="ECO:0000256" key="2">
    <source>
        <dbReference type="SAM" id="SignalP"/>
    </source>
</evidence>
<gene>
    <name evidence="3" type="ORF">BV898_15510</name>
</gene>
<comment type="caution">
    <text evidence="3">The sequence shown here is derived from an EMBL/GenBank/DDBJ whole genome shotgun (WGS) entry which is preliminary data.</text>
</comment>
<dbReference type="EMBL" id="MTYJ01000211">
    <property type="protein sequence ID" value="OWA51007.1"/>
    <property type="molecule type" value="Genomic_DNA"/>
</dbReference>
<accession>A0A9X6RKK4</accession>
<keyword evidence="4" id="KW-1185">Reference proteome</keyword>
<evidence type="ECO:0000313" key="4">
    <source>
        <dbReference type="Proteomes" id="UP000192578"/>
    </source>
</evidence>
<organism evidence="3 4">
    <name type="scientific">Hypsibius exemplaris</name>
    <name type="common">Freshwater tardigrade</name>
    <dbReference type="NCBI Taxonomy" id="2072580"/>
    <lineage>
        <taxon>Eukaryota</taxon>
        <taxon>Metazoa</taxon>
        <taxon>Ecdysozoa</taxon>
        <taxon>Tardigrada</taxon>
        <taxon>Eutardigrada</taxon>
        <taxon>Parachela</taxon>
        <taxon>Hypsibioidea</taxon>
        <taxon>Hypsibiidae</taxon>
        <taxon>Hypsibius</taxon>
    </lineage>
</organism>
<name>A0A9X6RKK4_HYPEX</name>
<protein>
    <submittedName>
        <fullName evidence="3">Uncharacterized protein</fullName>
    </submittedName>
</protein>
<sequence length="95" mass="10971">MTAVMRYAFLLLCFITLVIYVQSREVVRQQKAAKTVNQARNVVAKPAVKRQEVAKKKAVAKIIIIFRFVLIQIVFAFCKVLFLFLIIVIQILLLF</sequence>
<dbReference type="Proteomes" id="UP000192578">
    <property type="component" value="Unassembled WGS sequence"/>
</dbReference>
<reference evidence="4" key="1">
    <citation type="submission" date="2017-01" db="EMBL/GenBank/DDBJ databases">
        <title>Comparative genomics of anhydrobiosis in the tardigrade Hypsibius dujardini.</title>
        <authorList>
            <person name="Yoshida Y."/>
            <person name="Koutsovoulos G."/>
            <person name="Laetsch D."/>
            <person name="Stevens L."/>
            <person name="Kumar S."/>
            <person name="Horikawa D."/>
            <person name="Ishino K."/>
            <person name="Komine S."/>
            <person name="Tomita M."/>
            <person name="Blaxter M."/>
            <person name="Arakawa K."/>
        </authorList>
    </citation>
    <scope>NUCLEOTIDE SEQUENCE [LARGE SCALE GENOMIC DNA]</scope>
    <source>
        <strain evidence="4">Z151</strain>
    </source>
</reference>
<feature type="chain" id="PRO_5040869351" evidence="2">
    <location>
        <begin position="24"/>
        <end position="95"/>
    </location>
</feature>
<keyword evidence="2" id="KW-0732">Signal</keyword>
<proteinExistence type="predicted"/>
<feature type="signal peptide" evidence="2">
    <location>
        <begin position="1"/>
        <end position="23"/>
    </location>
</feature>
<keyword evidence="1" id="KW-0812">Transmembrane</keyword>
<keyword evidence="1" id="KW-1133">Transmembrane helix</keyword>
<feature type="transmembrane region" description="Helical" evidence="1">
    <location>
        <begin position="64"/>
        <end position="94"/>
    </location>
</feature>